<protein>
    <recommendedName>
        <fullName evidence="4">G domain-containing protein</fullName>
    </recommendedName>
</protein>
<comment type="caution">
    <text evidence="2">The sequence shown here is derived from an EMBL/GenBank/DDBJ whole genome shotgun (WGS) entry which is preliminary data.</text>
</comment>
<dbReference type="EMBL" id="MPUH01001454">
    <property type="protein sequence ID" value="OMJ67682.1"/>
    <property type="molecule type" value="Genomic_DNA"/>
</dbReference>
<dbReference type="Proteomes" id="UP000187209">
    <property type="component" value="Unassembled WGS sequence"/>
</dbReference>
<organism evidence="2 3">
    <name type="scientific">Stentor coeruleus</name>
    <dbReference type="NCBI Taxonomy" id="5963"/>
    <lineage>
        <taxon>Eukaryota</taxon>
        <taxon>Sar</taxon>
        <taxon>Alveolata</taxon>
        <taxon>Ciliophora</taxon>
        <taxon>Postciliodesmatophora</taxon>
        <taxon>Heterotrichea</taxon>
        <taxon>Heterotrichida</taxon>
        <taxon>Stentoridae</taxon>
        <taxon>Stentor</taxon>
    </lineage>
</organism>
<keyword evidence="3" id="KW-1185">Reference proteome</keyword>
<sequence>MDRDENIASNIEQLSQMLKEAEKKIVLTKMKTINLLGKTGVGKSTVLCVLSEYQPMLSINKSDEIILDFYQEGDSKIAIGHTSTSCTTLPNFKNICNNIYWDCPGFCDNKSIIQEIVNLFCIKRIFDSASEYKIVLVIEYESIISVRGNDLAETFKLLVEMFPEQNKLFNSLSIIITKCGNHRYTSQFFVKYLEKMAQDNNEFLSSRPLINLITKTPERVAIFKKPENESDINDILRNELKSSISHSNYVKMQTRNSLSDKARLAIGHLITHYEREIEVMMNEFAKSLILKFRSEKNMSALKEGKQALDRFSEQFANGDYDVKKFETNFIKLAEYFTGSEALLSKIKNLTYRIEFYNDYRNANSQPINLSTWICPMLEAKSEIESCIDFNNEVNARKQVEQFSKENDGKIKILNEQISSMNRNYEEHLKIMEEFQRINANRNEANSKMIAEIIKSNNDLMVAIANRPPIIVEESGGICSIF</sequence>
<proteinExistence type="predicted"/>
<reference evidence="2 3" key="1">
    <citation type="submission" date="2016-11" db="EMBL/GenBank/DDBJ databases">
        <title>The macronuclear genome of Stentor coeruleus: a giant cell with tiny introns.</title>
        <authorList>
            <person name="Slabodnick M."/>
            <person name="Ruby J.G."/>
            <person name="Reiff S.B."/>
            <person name="Swart E.C."/>
            <person name="Gosai S."/>
            <person name="Prabakaran S."/>
            <person name="Witkowska E."/>
            <person name="Larue G.E."/>
            <person name="Fisher S."/>
            <person name="Freeman R.M."/>
            <person name="Gunawardena J."/>
            <person name="Chu W."/>
            <person name="Stover N.A."/>
            <person name="Gregory B.D."/>
            <person name="Nowacki M."/>
            <person name="Derisi J."/>
            <person name="Roy S.W."/>
            <person name="Marshall W.F."/>
            <person name="Sood P."/>
        </authorList>
    </citation>
    <scope>NUCLEOTIDE SEQUENCE [LARGE SCALE GENOMIC DNA]</scope>
    <source>
        <strain evidence="2">WM001</strain>
    </source>
</reference>
<evidence type="ECO:0000313" key="2">
    <source>
        <dbReference type="EMBL" id="OMJ67682.1"/>
    </source>
</evidence>
<dbReference type="SUPFAM" id="SSF52540">
    <property type="entry name" value="P-loop containing nucleoside triphosphate hydrolases"/>
    <property type="match status" value="1"/>
</dbReference>
<dbReference type="AlphaFoldDB" id="A0A1R2AT76"/>
<accession>A0A1R2AT76</accession>
<dbReference type="InterPro" id="IPR027417">
    <property type="entry name" value="P-loop_NTPase"/>
</dbReference>
<evidence type="ECO:0008006" key="4">
    <source>
        <dbReference type="Google" id="ProtNLM"/>
    </source>
</evidence>
<evidence type="ECO:0000313" key="3">
    <source>
        <dbReference type="Proteomes" id="UP000187209"/>
    </source>
</evidence>
<feature type="coiled-coil region" evidence="1">
    <location>
        <begin position="4"/>
        <end position="31"/>
    </location>
</feature>
<gene>
    <name evidence="2" type="ORF">SteCoe_35082</name>
</gene>
<dbReference type="OrthoDB" id="8954335at2759"/>
<keyword evidence="1" id="KW-0175">Coiled coil</keyword>
<name>A0A1R2AT76_9CILI</name>
<evidence type="ECO:0000256" key="1">
    <source>
        <dbReference type="SAM" id="Coils"/>
    </source>
</evidence>
<dbReference type="Gene3D" id="3.40.50.300">
    <property type="entry name" value="P-loop containing nucleotide triphosphate hydrolases"/>
    <property type="match status" value="1"/>
</dbReference>